<evidence type="ECO:0000313" key="3">
    <source>
        <dbReference type="EMBL" id="MCE2593433.1"/>
    </source>
</evidence>
<proteinExistence type="predicted"/>
<dbReference type="InterPro" id="IPR003961">
    <property type="entry name" value="FN3_dom"/>
</dbReference>
<dbReference type="CDD" id="cd00063">
    <property type="entry name" value="FN3"/>
    <property type="match status" value="1"/>
</dbReference>
<dbReference type="Proteomes" id="UP001201273">
    <property type="component" value="Unassembled WGS sequence"/>
</dbReference>
<protein>
    <recommendedName>
        <fullName evidence="5">Fibronectin type-III domain-containing protein</fullName>
    </recommendedName>
</protein>
<name>A0ABS8W6Q1_9GAMM</name>
<keyword evidence="2" id="KW-0732">Signal</keyword>
<feature type="chain" id="PRO_5045758561" description="Fibronectin type-III domain-containing protein" evidence="2">
    <location>
        <begin position="22"/>
        <end position="144"/>
    </location>
</feature>
<reference evidence="3 4" key="1">
    <citation type="journal article" date="2022" name="Environ. Microbiol. Rep.">
        <title>Eco-phylogenetic analyses reveal divergent evolution of vitamin B12 metabolism in the marine bacterial family 'Psychromonadaceae'.</title>
        <authorList>
            <person name="Jin X."/>
            <person name="Yang Y."/>
            <person name="Cao H."/>
            <person name="Gao B."/>
            <person name="Zhao Z."/>
        </authorList>
    </citation>
    <scope>NUCLEOTIDE SEQUENCE [LARGE SCALE GENOMIC DNA]</scope>
    <source>
        <strain evidence="3 4">MKS20</strain>
    </source>
</reference>
<comment type="caution">
    <text evidence="3">The sequence shown here is derived from an EMBL/GenBank/DDBJ whole genome shotgun (WGS) entry which is preliminary data.</text>
</comment>
<feature type="compositionally biased region" description="Low complexity" evidence="1">
    <location>
        <begin position="25"/>
        <end position="38"/>
    </location>
</feature>
<dbReference type="RefSeq" id="WP_233051040.1">
    <property type="nucleotide sequence ID" value="NZ_JAIMJA010000001.1"/>
</dbReference>
<feature type="signal peptide" evidence="2">
    <location>
        <begin position="1"/>
        <end position="21"/>
    </location>
</feature>
<dbReference type="Gene3D" id="2.60.40.10">
    <property type="entry name" value="Immunoglobulins"/>
    <property type="match status" value="1"/>
</dbReference>
<dbReference type="SUPFAM" id="SSF49265">
    <property type="entry name" value="Fibronectin type III"/>
    <property type="match status" value="1"/>
</dbReference>
<keyword evidence="4" id="KW-1185">Reference proteome</keyword>
<dbReference type="PROSITE" id="PS51257">
    <property type="entry name" value="PROKAR_LIPOPROTEIN"/>
    <property type="match status" value="1"/>
</dbReference>
<feature type="region of interest" description="Disordered" evidence="1">
    <location>
        <begin position="25"/>
        <end position="68"/>
    </location>
</feature>
<accession>A0ABS8W6Q1</accession>
<organism evidence="3 4">
    <name type="scientific">Motilimonas cestriensis</name>
    <dbReference type="NCBI Taxonomy" id="2742685"/>
    <lineage>
        <taxon>Bacteria</taxon>
        <taxon>Pseudomonadati</taxon>
        <taxon>Pseudomonadota</taxon>
        <taxon>Gammaproteobacteria</taxon>
        <taxon>Alteromonadales</taxon>
        <taxon>Alteromonadales genera incertae sedis</taxon>
        <taxon>Motilimonas</taxon>
    </lineage>
</organism>
<dbReference type="EMBL" id="JAIMJA010000001">
    <property type="protein sequence ID" value="MCE2593433.1"/>
    <property type="molecule type" value="Genomic_DNA"/>
</dbReference>
<gene>
    <name evidence="3" type="ORF">K6Y31_01180</name>
</gene>
<evidence type="ECO:0000256" key="1">
    <source>
        <dbReference type="SAM" id="MobiDB-lite"/>
    </source>
</evidence>
<evidence type="ECO:0000256" key="2">
    <source>
        <dbReference type="SAM" id="SignalP"/>
    </source>
</evidence>
<evidence type="ECO:0008006" key="5">
    <source>
        <dbReference type="Google" id="ProtNLM"/>
    </source>
</evidence>
<dbReference type="InterPro" id="IPR036116">
    <property type="entry name" value="FN3_sf"/>
</dbReference>
<sequence>MKPFLSLIASMPICLALFACGGSGDNSQDNSNNNNAGSEIVAPNVTPTPSPASETTPKPSAEPTTSYRLDWVAPQQRVDGTPLLNKEITGYVLRWTNTTTAQSQQVELEANINRWDLDLPAAQYRFEIASKDHQGRLSQFVSAQ</sequence>
<evidence type="ECO:0000313" key="4">
    <source>
        <dbReference type="Proteomes" id="UP001201273"/>
    </source>
</evidence>
<dbReference type="InterPro" id="IPR013783">
    <property type="entry name" value="Ig-like_fold"/>
</dbReference>